<dbReference type="InterPro" id="IPR042187">
    <property type="entry name" value="Flagellin_C_sub2"/>
</dbReference>
<dbReference type="RefSeq" id="WP_194116617.1">
    <property type="nucleotide sequence ID" value="NZ_JADFUA010000007.1"/>
</dbReference>
<evidence type="ECO:0000256" key="2">
    <source>
        <dbReference type="ARBA" id="ARBA00023143"/>
    </source>
</evidence>
<keyword evidence="3" id="KW-0964">Secreted</keyword>
<dbReference type="SUPFAM" id="SSF64518">
    <property type="entry name" value="Phase 1 flagellin"/>
    <property type="match status" value="1"/>
</dbReference>
<dbReference type="PRINTS" id="PR00207">
    <property type="entry name" value="FLAGELLIN"/>
</dbReference>
<sequence length="273" mass="28246">MISSIGSNTLSLATQRFGDTAGIAQNKTLSALASGKRVNSAADDPAASAIIEQFAAQIAGNNQAVRNLNDGISLSQTAEGALSGISDNTQRLRELSVAAGNSTLSASDRQALQAEADQLSQANDDIVRNSQFNGQPLLQGNSFTLQSGPNTGDRLTINTDNLSGSQGLASTRGRVDLSSPAAASASIDELDGDLQRLSEQRSNLGAVQSRIEAGIGNLQTTAINQAASKSRIGDTDYAAATSRLAQEQIRQQAANAIQVQANAQPAQVLSLLR</sequence>
<dbReference type="GO" id="GO:0005198">
    <property type="term" value="F:structural molecule activity"/>
    <property type="evidence" value="ECO:0007669"/>
    <property type="project" value="UniProtKB-UniRule"/>
</dbReference>
<proteinExistence type="inferred from homology"/>
<dbReference type="Pfam" id="PF00700">
    <property type="entry name" value="Flagellin_C"/>
    <property type="match status" value="1"/>
</dbReference>
<dbReference type="Pfam" id="PF00669">
    <property type="entry name" value="Flagellin_N"/>
    <property type="match status" value="1"/>
</dbReference>
<keyword evidence="7" id="KW-0966">Cell projection</keyword>
<accession>A0A8J7G2A5</accession>
<dbReference type="Gene3D" id="1.20.1330.10">
    <property type="entry name" value="f41 fragment of flagellin, N-terminal domain"/>
    <property type="match status" value="1"/>
</dbReference>
<feature type="domain" description="Flagellin C-terminal" evidence="6">
    <location>
        <begin position="188"/>
        <end position="272"/>
    </location>
</feature>
<dbReference type="GO" id="GO:0005576">
    <property type="term" value="C:extracellular region"/>
    <property type="evidence" value="ECO:0007669"/>
    <property type="project" value="UniProtKB-SubCell"/>
</dbReference>
<organism evidence="7 8">
    <name type="scientific">Chitinilyticum piscinae</name>
    <dbReference type="NCBI Taxonomy" id="2866724"/>
    <lineage>
        <taxon>Bacteria</taxon>
        <taxon>Pseudomonadati</taxon>
        <taxon>Pseudomonadota</taxon>
        <taxon>Betaproteobacteria</taxon>
        <taxon>Neisseriales</taxon>
        <taxon>Chitinibacteraceae</taxon>
        <taxon>Chitinilyticum</taxon>
    </lineage>
</organism>
<comment type="caution">
    <text evidence="7">The sequence shown here is derived from an EMBL/GenBank/DDBJ whole genome shotgun (WGS) entry which is preliminary data.</text>
</comment>
<keyword evidence="2 3" id="KW-0975">Bacterial flagellum</keyword>
<dbReference type="Gene3D" id="6.10.10.10">
    <property type="entry name" value="Flagellar export chaperone, C-terminal domain"/>
    <property type="match status" value="1"/>
</dbReference>
<comment type="function">
    <text evidence="3">Flagellin is the subunit protein which polymerizes to form the filaments of bacterial flagella.</text>
</comment>
<dbReference type="Proteomes" id="UP000604481">
    <property type="component" value="Unassembled WGS sequence"/>
</dbReference>
<dbReference type="InterPro" id="IPR046358">
    <property type="entry name" value="Flagellin_C"/>
</dbReference>
<evidence type="ECO:0000256" key="1">
    <source>
        <dbReference type="ARBA" id="ARBA00005709"/>
    </source>
</evidence>
<evidence type="ECO:0000313" key="8">
    <source>
        <dbReference type="Proteomes" id="UP000604481"/>
    </source>
</evidence>
<feature type="region of interest" description="Disordered" evidence="4">
    <location>
        <begin position="131"/>
        <end position="152"/>
    </location>
</feature>
<dbReference type="PANTHER" id="PTHR42792:SF2">
    <property type="entry name" value="FLAGELLIN"/>
    <property type="match status" value="1"/>
</dbReference>
<dbReference type="InterPro" id="IPR001029">
    <property type="entry name" value="Flagellin_N"/>
</dbReference>
<feature type="compositionally biased region" description="Polar residues" evidence="4">
    <location>
        <begin position="131"/>
        <end position="150"/>
    </location>
</feature>
<dbReference type="PANTHER" id="PTHR42792">
    <property type="entry name" value="FLAGELLIN"/>
    <property type="match status" value="1"/>
</dbReference>
<keyword evidence="8" id="KW-1185">Reference proteome</keyword>
<protein>
    <recommendedName>
        <fullName evidence="3">Flagellin</fullName>
    </recommendedName>
</protein>
<evidence type="ECO:0000256" key="3">
    <source>
        <dbReference type="RuleBase" id="RU362073"/>
    </source>
</evidence>
<keyword evidence="7" id="KW-0969">Cilium</keyword>
<gene>
    <name evidence="7" type="ORF">INR99_12125</name>
</gene>
<dbReference type="InterPro" id="IPR001492">
    <property type="entry name" value="Flagellin"/>
</dbReference>
<evidence type="ECO:0000256" key="4">
    <source>
        <dbReference type="SAM" id="MobiDB-lite"/>
    </source>
</evidence>
<dbReference type="AlphaFoldDB" id="A0A8J7G2A5"/>
<evidence type="ECO:0000259" key="5">
    <source>
        <dbReference type="Pfam" id="PF00669"/>
    </source>
</evidence>
<feature type="domain" description="Flagellin N-terminal" evidence="5">
    <location>
        <begin position="6"/>
        <end position="141"/>
    </location>
</feature>
<comment type="subcellular location">
    <subcellularLocation>
        <location evidence="3">Secreted</location>
    </subcellularLocation>
    <subcellularLocation>
        <location evidence="3">Bacterial flagellum</location>
    </subcellularLocation>
</comment>
<dbReference type="EMBL" id="JADFUA010000007">
    <property type="protein sequence ID" value="MBE9610088.1"/>
    <property type="molecule type" value="Genomic_DNA"/>
</dbReference>
<evidence type="ECO:0000313" key="7">
    <source>
        <dbReference type="EMBL" id="MBE9610088.1"/>
    </source>
</evidence>
<evidence type="ECO:0000259" key="6">
    <source>
        <dbReference type="Pfam" id="PF00700"/>
    </source>
</evidence>
<name>A0A8J7G2A5_9NEIS</name>
<reference evidence="7 8" key="1">
    <citation type="submission" date="2020-10" db="EMBL/GenBank/DDBJ databases">
        <title>The genome sequence of Chitinilyticum litopenaei 4Y14.</title>
        <authorList>
            <person name="Liu Y."/>
        </authorList>
    </citation>
    <scope>NUCLEOTIDE SEQUENCE [LARGE SCALE GENOMIC DNA]</scope>
    <source>
        <strain evidence="7 8">4Y14</strain>
    </source>
</reference>
<comment type="similarity">
    <text evidence="1 3">Belongs to the bacterial flagellin family.</text>
</comment>
<keyword evidence="7" id="KW-0282">Flagellum</keyword>
<dbReference type="GO" id="GO:0009288">
    <property type="term" value="C:bacterial-type flagellum"/>
    <property type="evidence" value="ECO:0007669"/>
    <property type="project" value="UniProtKB-SubCell"/>
</dbReference>